<gene>
    <name evidence="1" type="ORF">ACFSBW_12160</name>
</gene>
<evidence type="ECO:0000313" key="1">
    <source>
        <dbReference type="EMBL" id="MFD1642627.1"/>
    </source>
</evidence>
<keyword evidence="2" id="KW-1185">Reference proteome</keyword>
<protein>
    <recommendedName>
        <fullName evidence="3">CopG family transcriptional regulator</fullName>
    </recommendedName>
</protein>
<organism evidence="1 2">
    <name type="scientific">Halohasta litorea</name>
    <dbReference type="NCBI Taxonomy" id="869891"/>
    <lineage>
        <taxon>Archaea</taxon>
        <taxon>Methanobacteriati</taxon>
        <taxon>Methanobacteriota</taxon>
        <taxon>Stenosarchaea group</taxon>
        <taxon>Halobacteria</taxon>
        <taxon>Halobacteriales</taxon>
        <taxon>Haloferacaceae</taxon>
        <taxon>Halohasta</taxon>
    </lineage>
</organism>
<dbReference type="EMBL" id="JBHUDM010000003">
    <property type="protein sequence ID" value="MFD1642627.1"/>
    <property type="molecule type" value="Genomic_DNA"/>
</dbReference>
<evidence type="ECO:0008006" key="3">
    <source>
        <dbReference type="Google" id="ProtNLM"/>
    </source>
</evidence>
<dbReference type="Proteomes" id="UP001597052">
    <property type="component" value="Unassembled WGS sequence"/>
</dbReference>
<evidence type="ECO:0000313" key="2">
    <source>
        <dbReference type="Proteomes" id="UP001597052"/>
    </source>
</evidence>
<name>A0ABD6DB95_9EURY</name>
<proteinExistence type="predicted"/>
<dbReference type="RefSeq" id="WP_256396026.1">
    <property type="nucleotide sequence ID" value="NZ_JANHDJ010000003.1"/>
</dbReference>
<dbReference type="AlphaFoldDB" id="A0ABD6DB95"/>
<comment type="caution">
    <text evidence="1">The sequence shown here is derived from an EMBL/GenBank/DDBJ whole genome shotgun (WGS) entry which is preliminary data.</text>
</comment>
<reference evidence="1 2" key="1">
    <citation type="journal article" date="2019" name="Int. J. Syst. Evol. Microbiol.">
        <title>The Global Catalogue of Microorganisms (GCM) 10K type strain sequencing project: providing services to taxonomists for standard genome sequencing and annotation.</title>
        <authorList>
            <consortium name="The Broad Institute Genomics Platform"/>
            <consortium name="The Broad Institute Genome Sequencing Center for Infectious Disease"/>
            <person name="Wu L."/>
            <person name="Ma J."/>
        </authorList>
    </citation>
    <scope>NUCLEOTIDE SEQUENCE [LARGE SCALE GENOMIC DNA]</scope>
    <source>
        <strain evidence="1 2">CGMCC 1.10593</strain>
    </source>
</reference>
<sequence>MSRTIELDDDLYARLDGRATNNGFESTEEYCQMVLRTVLEELEDGGTAMDQDVEDRLEDLGYLS</sequence>
<accession>A0ABD6DB95</accession>